<feature type="chain" id="PRO_5047070320" description="TonB-dependent receptor" evidence="1">
    <location>
        <begin position="27"/>
        <end position="96"/>
    </location>
</feature>
<proteinExistence type="predicted"/>
<evidence type="ECO:0000313" key="2">
    <source>
        <dbReference type="EMBL" id="MFD2970264.1"/>
    </source>
</evidence>
<reference evidence="3" key="1">
    <citation type="journal article" date="2019" name="Int. J. Syst. Evol. Microbiol.">
        <title>The Global Catalogue of Microorganisms (GCM) 10K type strain sequencing project: providing services to taxonomists for standard genome sequencing and annotation.</title>
        <authorList>
            <consortium name="The Broad Institute Genomics Platform"/>
            <consortium name="The Broad Institute Genome Sequencing Center for Infectious Disease"/>
            <person name="Wu L."/>
            <person name="Ma J."/>
        </authorList>
    </citation>
    <scope>NUCLEOTIDE SEQUENCE [LARGE SCALE GENOMIC DNA]</scope>
    <source>
        <strain evidence="3">KCTC 22814</strain>
    </source>
</reference>
<keyword evidence="3" id="KW-1185">Reference proteome</keyword>
<dbReference type="EMBL" id="JBHUPB010000015">
    <property type="protein sequence ID" value="MFD2970264.1"/>
    <property type="molecule type" value="Genomic_DNA"/>
</dbReference>
<protein>
    <recommendedName>
        <fullName evidence="4">TonB-dependent receptor</fullName>
    </recommendedName>
</protein>
<dbReference type="RefSeq" id="WP_320183745.1">
    <property type="nucleotide sequence ID" value="NZ_CP138332.1"/>
</dbReference>
<name>A0ABW6BP60_9SPHI</name>
<organism evidence="2 3">
    <name type="scientific">Sphingobacterium bambusae</name>
    <dbReference type="NCBI Taxonomy" id="662858"/>
    <lineage>
        <taxon>Bacteria</taxon>
        <taxon>Pseudomonadati</taxon>
        <taxon>Bacteroidota</taxon>
        <taxon>Sphingobacteriia</taxon>
        <taxon>Sphingobacteriales</taxon>
        <taxon>Sphingobacteriaceae</taxon>
        <taxon>Sphingobacterium</taxon>
    </lineage>
</organism>
<evidence type="ECO:0000256" key="1">
    <source>
        <dbReference type="SAM" id="SignalP"/>
    </source>
</evidence>
<evidence type="ECO:0000313" key="3">
    <source>
        <dbReference type="Proteomes" id="UP001597525"/>
    </source>
</evidence>
<accession>A0ABW6BP60</accession>
<gene>
    <name evidence="2" type="ORF">ACFS7Y_22935</name>
</gene>
<feature type="signal peptide" evidence="1">
    <location>
        <begin position="1"/>
        <end position="26"/>
    </location>
</feature>
<evidence type="ECO:0008006" key="4">
    <source>
        <dbReference type="Google" id="ProtNLM"/>
    </source>
</evidence>
<keyword evidence="1" id="KW-0732">Signal</keyword>
<comment type="caution">
    <text evidence="2">The sequence shown here is derived from an EMBL/GenBank/DDBJ whole genome shotgun (WGS) entry which is preliminary data.</text>
</comment>
<dbReference type="Proteomes" id="UP001597525">
    <property type="component" value="Unassembled WGS sequence"/>
</dbReference>
<sequence length="96" mass="10789">MLFNRKMHLNPLLTALLLCSGTYAFAQDVTVQVKDAQQQMLPQANIWVNGKLQGRTDSEGSLVFARPKIKNLEIRISHSGYPDRIHRAISDLLTLA</sequence>